<gene>
    <name evidence="1" type="ORF">Patl1_20981</name>
</gene>
<organism evidence="1 2">
    <name type="scientific">Pistacia atlantica</name>
    <dbReference type="NCBI Taxonomy" id="434234"/>
    <lineage>
        <taxon>Eukaryota</taxon>
        <taxon>Viridiplantae</taxon>
        <taxon>Streptophyta</taxon>
        <taxon>Embryophyta</taxon>
        <taxon>Tracheophyta</taxon>
        <taxon>Spermatophyta</taxon>
        <taxon>Magnoliopsida</taxon>
        <taxon>eudicotyledons</taxon>
        <taxon>Gunneridae</taxon>
        <taxon>Pentapetalae</taxon>
        <taxon>rosids</taxon>
        <taxon>malvids</taxon>
        <taxon>Sapindales</taxon>
        <taxon>Anacardiaceae</taxon>
        <taxon>Pistacia</taxon>
    </lineage>
</organism>
<accession>A0ACC1BKC3</accession>
<evidence type="ECO:0000313" key="1">
    <source>
        <dbReference type="EMBL" id="KAJ0099385.1"/>
    </source>
</evidence>
<reference evidence="2" key="1">
    <citation type="journal article" date="2023" name="G3 (Bethesda)">
        <title>Genome assembly and association tests identify interacting loci associated with vigor, precocity, and sex in interspecific pistachio rootstocks.</title>
        <authorList>
            <person name="Palmer W."/>
            <person name="Jacygrad E."/>
            <person name="Sagayaradj S."/>
            <person name="Cavanaugh K."/>
            <person name="Han R."/>
            <person name="Bertier L."/>
            <person name="Beede B."/>
            <person name="Kafkas S."/>
            <person name="Golino D."/>
            <person name="Preece J."/>
            <person name="Michelmore R."/>
        </authorList>
    </citation>
    <scope>NUCLEOTIDE SEQUENCE [LARGE SCALE GENOMIC DNA]</scope>
</reference>
<dbReference type="Proteomes" id="UP001164250">
    <property type="component" value="Chromosome 4"/>
</dbReference>
<comment type="caution">
    <text evidence="1">The sequence shown here is derived from an EMBL/GenBank/DDBJ whole genome shotgun (WGS) entry which is preliminary data.</text>
</comment>
<protein>
    <submittedName>
        <fullName evidence="1">Uncharacterized protein</fullName>
    </submittedName>
</protein>
<keyword evidence="2" id="KW-1185">Reference proteome</keyword>
<dbReference type="EMBL" id="CM047900">
    <property type="protein sequence ID" value="KAJ0099385.1"/>
    <property type="molecule type" value="Genomic_DNA"/>
</dbReference>
<proteinExistence type="predicted"/>
<sequence>METEEKKLENLLKWAAHLGITDSSNGVPSHSHSSLGHSLTISHFPLAGGRGLGAVRGIREGELILKVPKSALFTTRSLLNKDHNLSHAVNSHPSLSSAQILTVCLLYEVGKGKNSWWHPYLMLLPRSYDILATFGQFEQQALQVDDAIWAAGKAVLKAEIEWKEASKLMKQLQLKPQLVSFKAWLWASGTVRILSQLMHTKIIGSWILVSSRTMYIAWDEAGCLCPVGDLFNYAAPGEEPNGLENVGGMMNASSLTEGDAEGILDSEKFNPQLQRLTDGWFEEEANAYCFYARQSYEKGEQVLLSYGTYTNLELLEHYGFLLDENPNDKFFIPLDTGIYSSGSWPKESQYIHQNGKPSFALLSALRLWLTPANQRRSVGHLAYSGCQLSVDNEVSVMKWISKKCHGQLKNLPTSSEEDNLLLSTIDKIQDYKTPMELKRVLSTFGGEVCTFLEANGVQRGKNGGELSFSGKTKLSIERWKLAVQWRLRYKTTLADCISYCSEIINSLLCKNVSTVRTKQLMR</sequence>
<name>A0ACC1BKC3_9ROSI</name>
<evidence type="ECO:0000313" key="2">
    <source>
        <dbReference type="Proteomes" id="UP001164250"/>
    </source>
</evidence>